<accession>A0A163J0D7</accession>
<dbReference type="PANTHER" id="PTHR33116:SF78">
    <property type="entry name" value="OS12G0587133 PROTEIN"/>
    <property type="match status" value="1"/>
</dbReference>
<dbReference type="OrthoDB" id="2287349at2759"/>
<evidence type="ECO:0000313" key="1">
    <source>
        <dbReference type="EMBL" id="SAL96422.1"/>
    </source>
</evidence>
<protein>
    <recommendedName>
        <fullName evidence="3">Reverse transcriptase zinc-binding domain-containing protein</fullName>
    </recommendedName>
</protein>
<dbReference type="InParanoid" id="A0A163J0D7"/>
<dbReference type="EMBL" id="LT551048">
    <property type="protein sequence ID" value="SAL96422.1"/>
    <property type="molecule type" value="Genomic_DNA"/>
</dbReference>
<evidence type="ECO:0008006" key="3">
    <source>
        <dbReference type="Google" id="ProtNLM"/>
    </source>
</evidence>
<keyword evidence="2" id="KW-1185">Reference proteome</keyword>
<dbReference type="STRING" id="4829.A0A163J0D7"/>
<name>A0A163J0D7_ABSGL</name>
<organism evidence="1">
    <name type="scientific">Absidia glauca</name>
    <name type="common">Pin mould</name>
    <dbReference type="NCBI Taxonomy" id="4829"/>
    <lineage>
        <taxon>Eukaryota</taxon>
        <taxon>Fungi</taxon>
        <taxon>Fungi incertae sedis</taxon>
        <taxon>Mucoromycota</taxon>
        <taxon>Mucoromycotina</taxon>
        <taxon>Mucoromycetes</taxon>
        <taxon>Mucorales</taxon>
        <taxon>Cunninghamellaceae</taxon>
        <taxon>Absidia</taxon>
    </lineage>
</organism>
<dbReference type="Proteomes" id="UP000078561">
    <property type="component" value="Unassembled WGS sequence"/>
</dbReference>
<sequence length="491" mass="55768">MHQYSTLSNAKFNHHKTEAFSLNGRCDDRWSRLLLHHSIAIYHHRDSPAPFRYLGFSIGYTKDHQQQILSTLLANVRKQVGIYSTRNLSIKGKVTVLHSLILSKIWYCLRILVAPQSFFKTLAGICRAFVHSEKPLISYAQMCQPHCQGGLGLMDPQKQQLGMQFRWLNILLQPQQYPSFLGPIMLHHLHLAQDPMDSPFLPLLWPTLRRGALLDSRHSASLWFAAFDSIPIPVNISKASLATCLTIPLFHLCQGVPQDYWLNSAPHRRQPASLCLRYDPDNNRLCVKSGSEMTSFPTLSRRFLQDIYHQWITWDPAITAFLTAPSIDYGVVDYSPIIKAWVEDPFWQTFQVRAYRFLSSSMSTTTVKFSKSSIQLFWSAPMQPQARTVWYKILINKAPLQAFLAMIHPSSSKYDVPALWSNGRCAPLYLPLLSEKKRSGIKSYPSTSPGYLTCHPSSSLSNRFLVCLSPPISTRFAGTSYMESGTLIGNG</sequence>
<dbReference type="AlphaFoldDB" id="A0A163J0D7"/>
<dbReference type="OMA" id="RCAPLYL"/>
<proteinExistence type="predicted"/>
<gene>
    <name evidence="1" type="primary">ABSGL_01828.1 scaffold 2393</name>
</gene>
<evidence type="ECO:0000313" key="2">
    <source>
        <dbReference type="Proteomes" id="UP000078561"/>
    </source>
</evidence>
<reference evidence="1" key="1">
    <citation type="submission" date="2016-04" db="EMBL/GenBank/DDBJ databases">
        <authorList>
            <person name="Evans L.H."/>
            <person name="Alamgir A."/>
            <person name="Owens N."/>
            <person name="Weber N.D."/>
            <person name="Virtaneva K."/>
            <person name="Barbian K."/>
            <person name="Babar A."/>
            <person name="Rosenke K."/>
        </authorList>
    </citation>
    <scope>NUCLEOTIDE SEQUENCE [LARGE SCALE GENOMIC DNA]</scope>
    <source>
        <strain evidence="1">CBS 101.48</strain>
    </source>
</reference>
<dbReference type="PANTHER" id="PTHR33116">
    <property type="entry name" value="REVERSE TRANSCRIPTASE ZINC-BINDING DOMAIN-CONTAINING PROTEIN-RELATED-RELATED"/>
    <property type="match status" value="1"/>
</dbReference>